<feature type="region of interest" description="Disordered" evidence="1">
    <location>
        <begin position="82"/>
        <end position="108"/>
    </location>
</feature>
<evidence type="ECO:0000256" key="1">
    <source>
        <dbReference type="SAM" id="MobiDB-lite"/>
    </source>
</evidence>
<dbReference type="OrthoDB" id="10671939at2759"/>
<reference evidence="2 3" key="1">
    <citation type="journal article" date="2018" name="Mol. Biol. Evol.">
        <title>Analysis of the draft genome of the red seaweed Gracilariopsis chorda provides insights into genome size evolution in Rhodophyta.</title>
        <authorList>
            <person name="Lee J."/>
            <person name="Yang E.C."/>
            <person name="Graf L."/>
            <person name="Yang J.H."/>
            <person name="Qiu H."/>
            <person name="Zel Zion U."/>
            <person name="Chan C.X."/>
            <person name="Stephens T.G."/>
            <person name="Weber A.P.M."/>
            <person name="Boo G.H."/>
            <person name="Boo S.M."/>
            <person name="Kim K.M."/>
            <person name="Shin Y."/>
            <person name="Jung M."/>
            <person name="Lee S.J."/>
            <person name="Yim H.S."/>
            <person name="Lee J.H."/>
            <person name="Bhattacharya D."/>
            <person name="Yoon H.S."/>
        </authorList>
    </citation>
    <scope>NUCLEOTIDE SEQUENCE [LARGE SCALE GENOMIC DNA]</scope>
    <source>
        <strain evidence="2 3">SKKU-2015</strain>
        <tissue evidence="2">Whole body</tissue>
    </source>
</reference>
<name>A0A2V3IQ19_9FLOR</name>
<sequence length="265" mass="29014">MRTSEQVQLQLRLPLAAERREQPCSSSSPAHESLRRFARGYVFGSSSRIATPAPALQRHCDPPPQGAFRPVDPQQLAADFASRAAASSHHPSFRDKGARKRADGRRPTALVFGDRAPRLPLSVKSPIERRPLPKRCRDHIGIDALTTMMDNLLGPPSVKRSKTNDASTRLSAHLAHLKLRHPAPSAVPSPTASPASSPTPSSSKQPTPQHHTATDEQRDAPASTPSESESMQRLLDDDTADELSFLVDKCHLNADRNQPFMPYIT</sequence>
<feature type="region of interest" description="Disordered" evidence="1">
    <location>
        <begin position="1"/>
        <end position="32"/>
    </location>
</feature>
<protein>
    <submittedName>
        <fullName evidence="2">Uncharacterized protein</fullName>
    </submittedName>
</protein>
<gene>
    <name evidence="2" type="ORF">BWQ96_06036</name>
</gene>
<comment type="caution">
    <text evidence="2">The sequence shown here is derived from an EMBL/GenBank/DDBJ whole genome shotgun (WGS) entry which is preliminary data.</text>
</comment>
<accession>A0A2V3IQ19</accession>
<evidence type="ECO:0000313" key="3">
    <source>
        <dbReference type="Proteomes" id="UP000247409"/>
    </source>
</evidence>
<dbReference type="EMBL" id="NBIV01000098">
    <property type="protein sequence ID" value="PXF44176.1"/>
    <property type="molecule type" value="Genomic_DNA"/>
</dbReference>
<dbReference type="Proteomes" id="UP000247409">
    <property type="component" value="Unassembled WGS sequence"/>
</dbReference>
<dbReference type="AlphaFoldDB" id="A0A2V3IQ19"/>
<feature type="compositionally biased region" description="Low complexity" evidence="1">
    <location>
        <begin position="182"/>
        <end position="208"/>
    </location>
</feature>
<feature type="region of interest" description="Disordered" evidence="1">
    <location>
        <begin position="180"/>
        <end position="237"/>
    </location>
</feature>
<proteinExistence type="predicted"/>
<organism evidence="2 3">
    <name type="scientific">Gracilariopsis chorda</name>
    <dbReference type="NCBI Taxonomy" id="448386"/>
    <lineage>
        <taxon>Eukaryota</taxon>
        <taxon>Rhodophyta</taxon>
        <taxon>Florideophyceae</taxon>
        <taxon>Rhodymeniophycidae</taxon>
        <taxon>Gracilariales</taxon>
        <taxon>Gracilariaceae</taxon>
        <taxon>Gracilariopsis</taxon>
    </lineage>
</organism>
<keyword evidence="3" id="KW-1185">Reference proteome</keyword>
<evidence type="ECO:0000313" key="2">
    <source>
        <dbReference type="EMBL" id="PXF44176.1"/>
    </source>
</evidence>
<feature type="compositionally biased region" description="Basic and acidic residues" evidence="1">
    <location>
        <begin position="92"/>
        <end position="106"/>
    </location>
</feature>